<comment type="caution">
    <text evidence="1">The sequence shown here is derived from an EMBL/GenBank/DDBJ whole genome shotgun (WGS) entry which is preliminary data.</text>
</comment>
<dbReference type="RefSeq" id="WP_192786485.1">
    <property type="nucleotide sequence ID" value="NZ_JADBEK010000001.1"/>
</dbReference>
<dbReference type="Proteomes" id="UP000633509">
    <property type="component" value="Unassembled WGS sequence"/>
</dbReference>
<sequence length="126" mass="14183">MDIEAEIRALKLRIDAFEAIVRSDDADSDDYSHAHLRTGRRTRVKGSQITSAEVAVAEMRAEIADVQLEISQDFAALGDELTGLRRQTNDQFISARAEILGVFDSLRHDMVDLGRRLDRLLETRNA</sequence>
<reference evidence="1 2" key="1">
    <citation type="submission" date="2020-10" db="EMBL/GenBank/DDBJ databases">
        <title>Sequencing the genomes of 1000 actinobacteria strains.</title>
        <authorList>
            <person name="Klenk H.-P."/>
        </authorList>
    </citation>
    <scope>NUCLEOTIDE SEQUENCE [LARGE SCALE GENOMIC DNA]</scope>
    <source>
        <strain evidence="1 2">DSM 43173</strain>
    </source>
</reference>
<evidence type="ECO:0000313" key="1">
    <source>
        <dbReference type="EMBL" id="MBE1585812.1"/>
    </source>
</evidence>
<accession>A0ABR9LYU1</accession>
<gene>
    <name evidence="1" type="ORF">H4W80_004070</name>
</gene>
<dbReference type="EMBL" id="JADBEK010000001">
    <property type="protein sequence ID" value="MBE1585812.1"/>
    <property type="molecule type" value="Genomic_DNA"/>
</dbReference>
<organism evidence="1 2">
    <name type="scientific">Nonomuraea angiospora</name>
    <dbReference type="NCBI Taxonomy" id="46172"/>
    <lineage>
        <taxon>Bacteria</taxon>
        <taxon>Bacillati</taxon>
        <taxon>Actinomycetota</taxon>
        <taxon>Actinomycetes</taxon>
        <taxon>Streptosporangiales</taxon>
        <taxon>Streptosporangiaceae</taxon>
        <taxon>Nonomuraea</taxon>
    </lineage>
</organism>
<evidence type="ECO:0000313" key="2">
    <source>
        <dbReference type="Proteomes" id="UP000633509"/>
    </source>
</evidence>
<name>A0ABR9LYU1_9ACTN</name>
<keyword evidence="2" id="KW-1185">Reference proteome</keyword>
<protein>
    <submittedName>
        <fullName evidence="1">Uncharacterized protein</fullName>
    </submittedName>
</protein>
<proteinExistence type="predicted"/>